<keyword evidence="2" id="KW-1185">Reference proteome</keyword>
<dbReference type="OrthoDB" id="5572038at2"/>
<dbReference type="Proteomes" id="UP000194204">
    <property type="component" value="Unassembled WGS sequence"/>
</dbReference>
<comment type="caution">
    <text evidence="1">The sequence shown here is derived from an EMBL/GenBank/DDBJ whole genome shotgun (WGS) entry which is preliminary data.</text>
</comment>
<evidence type="ECO:0000313" key="1">
    <source>
        <dbReference type="EMBL" id="OTA21444.1"/>
    </source>
</evidence>
<organism evidence="1 2">
    <name type="scientific">Xenorhabdus beddingii</name>
    <dbReference type="NCBI Taxonomy" id="40578"/>
    <lineage>
        <taxon>Bacteria</taxon>
        <taxon>Pseudomonadati</taxon>
        <taxon>Pseudomonadota</taxon>
        <taxon>Gammaproteobacteria</taxon>
        <taxon>Enterobacterales</taxon>
        <taxon>Morganellaceae</taxon>
        <taxon>Xenorhabdus</taxon>
    </lineage>
</organism>
<reference evidence="1 2" key="1">
    <citation type="submission" date="2017-01" db="EMBL/GenBank/DDBJ databases">
        <title>Deconstructing symbiosis and pathogenesis requirements using a combined genomic-metabolomic approach.</title>
        <authorList>
            <person name="Tobias N.J."/>
            <person name="Wolff H."/>
            <person name="Djahanschiri B."/>
            <person name="Ebersberger I."/>
            <person name="Bode H.B."/>
        </authorList>
    </citation>
    <scope>NUCLEOTIDE SEQUENCE [LARGE SCALE GENOMIC DNA]</scope>
    <source>
        <strain evidence="1 2">DSM 4764</strain>
    </source>
</reference>
<protein>
    <submittedName>
        <fullName evidence="1">Uncharacterized protein</fullName>
    </submittedName>
</protein>
<sequence length="249" mass="29253">MMIENILQDAIRHSRYVFRGKTTNKTYRDTTRLSENKRAMYDPQNITSREDKHDEFLDKLHKIEHPINQYQYSLSQSDAGEELIGNCGELTTAVFSYLAKHRSSDILECLRSHGRWDRSNAMKPIYILFLVFDNPYDHCITVITHPEHTQHIPKIGQSYRALPDNSWVCDSWAKIACSSEEYITRWKVKMLRWELVGKTTSIYQPEQELDDDMHYPSSLRPRNYHAMTHSIKRVEHMAVIHPNGSTNII</sequence>
<evidence type="ECO:0000313" key="2">
    <source>
        <dbReference type="Proteomes" id="UP000194204"/>
    </source>
</evidence>
<name>A0A1Y2SQT8_9GAMM</name>
<proteinExistence type="predicted"/>
<dbReference type="EMBL" id="MUBK01000003">
    <property type="protein sequence ID" value="OTA21444.1"/>
    <property type="molecule type" value="Genomic_DNA"/>
</dbReference>
<dbReference type="AlphaFoldDB" id="A0A1Y2SQT8"/>
<accession>A0A1Y2SQT8</accession>
<dbReference type="RefSeq" id="WP_086111531.1">
    <property type="nucleotide sequence ID" value="NZ_CAWNHF010000134.1"/>
</dbReference>
<gene>
    <name evidence="1" type="ORF">Xbed_00675</name>
</gene>